<dbReference type="AlphaFoldDB" id="A0A0B6ZSG1"/>
<organism evidence="2">
    <name type="scientific">Arion vulgaris</name>
    <dbReference type="NCBI Taxonomy" id="1028688"/>
    <lineage>
        <taxon>Eukaryota</taxon>
        <taxon>Metazoa</taxon>
        <taxon>Spiralia</taxon>
        <taxon>Lophotrochozoa</taxon>
        <taxon>Mollusca</taxon>
        <taxon>Gastropoda</taxon>
        <taxon>Heterobranchia</taxon>
        <taxon>Euthyneura</taxon>
        <taxon>Panpulmonata</taxon>
        <taxon>Eupulmonata</taxon>
        <taxon>Stylommatophora</taxon>
        <taxon>Helicina</taxon>
        <taxon>Arionoidea</taxon>
        <taxon>Arionidae</taxon>
        <taxon>Arion</taxon>
    </lineage>
</organism>
<accession>A0A0B6ZSG1</accession>
<protein>
    <submittedName>
        <fullName evidence="2">Uncharacterized protein</fullName>
    </submittedName>
</protein>
<reference evidence="2" key="1">
    <citation type="submission" date="2014-12" db="EMBL/GenBank/DDBJ databases">
        <title>Insight into the proteome of Arion vulgaris.</title>
        <authorList>
            <person name="Aradska J."/>
            <person name="Bulat T."/>
            <person name="Smidak R."/>
            <person name="Sarate P."/>
            <person name="Gangsoo J."/>
            <person name="Sialana F."/>
            <person name="Bilban M."/>
            <person name="Lubec G."/>
        </authorList>
    </citation>
    <scope>NUCLEOTIDE SEQUENCE</scope>
    <source>
        <tissue evidence="2">Skin</tissue>
    </source>
</reference>
<gene>
    <name evidence="2" type="primary">ORF75594</name>
</gene>
<evidence type="ECO:0000313" key="2">
    <source>
        <dbReference type="EMBL" id="CEK70776.1"/>
    </source>
</evidence>
<feature type="non-terminal residue" evidence="2">
    <location>
        <position position="134"/>
    </location>
</feature>
<proteinExistence type="predicted"/>
<feature type="non-terminal residue" evidence="2">
    <location>
        <position position="1"/>
    </location>
</feature>
<dbReference type="EMBL" id="HACG01023911">
    <property type="protein sequence ID" value="CEK70776.1"/>
    <property type="molecule type" value="Transcribed_RNA"/>
</dbReference>
<evidence type="ECO:0000256" key="1">
    <source>
        <dbReference type="SAM" id="Coils"/>
    </source>
</evidence>
<name>A0A0B6ZSG1_9EUPU</name>
<sequence length="134" mass="15355">EVKLLQESLREMELDKSQAVNNVTSQLAEAEINNQKLRHQIDEANEFSQRMAKSLGKKEAELAGFQEQLVTAIDALNKSEEAVEDLQAQLRTERAEFENRQKEQAIHFQIPVNNKPESNTELEGLRLQIVDLQK</sequence>
<feature type="coiled-coil region" evidence="1">
    <location>
        <begin position="2"/>
        <end position="103"/>
    </location>
</feature>
<keyword evidence="1" id="KW-0175">Coiled coil</keyword>